<protein>
    <recommendedName>
        <fullName evidence="4">Lipoprotein</fullName>
    </recommendedName>
</protein>
<reference evidence="2 3" key="1">
    <citation type="submission" date="2024-08" db="EMBL/GenBank/DDBJ databases">
        <authorList>
            <person name="Ishaq N."/>
        </authorList>
    </citation>
    <scope>NUCLEOTIDE SEQUENCE [LARGE SCALE GENOMIC DNA]</scope>
    <source>
        <strain evidence="2 3">JCM 30400</strain>
    </source>
</reference>
<keyword evidence="3" id="KW-1185">Reference proteome</keyword>
<keyword evidence="1" id="KW-0732">Signal</keyword>
<organism evidence="2 3">
    <name type="scientific">Microbulbifer echini</name>
    <dbReference type="NCBI Taxonomy" id="1529067"/>
    <lineage>
        <taxon>Bacteria</taxon>
        <taxon>Pseudomonadati</taxon>
        <taxon>Pseudomonadota</taxon>
        <taxon>Gammaproteobacteria</taxon>
        <taxon>Cellvibrionales</taxon>
        <taxon>Microbulbiferaceae</taxon>
        <taxon>Microbulbifer</taxon>
    </lineage>
</organism>
<evidence type="ECO:0000313" key="2">
    <source>
        <dbReference type="EMBL" id="MFA0792687.1"/>
    </source>
</evidence>
<accession>A0ABV4NT22</accession>
<feature type="signal peptide" evidence="1">
    <location>
        <begin position="1"/>
        <end position="21"/>
    </location>
</feature>
<name>A0ABV4NT22_9GAMM</name>
<proteinExistence type="predicted"/>
<gene>
    <name evidence="2" type="ORF">ACCI51_19340</name>
</gene>
<dbReference type="Proteomes" id="UP001569414">
    <property type="component" value="Unassembled WGS sequence"/>
</dbReference>
<sequence>MKRVFILASLVMLSSCSTIKASDPFLDEQLVGDWVGERENVVGCDYYSWATKRNSDGTYQITFYEDSNRTVDVHSESGRWWVKESVFYNKSESVMKEPDAYDYKVISSEIVEFNQISADQSVDCMGDYSFKDIRR</sequence>
<comment type="caution">
    <text evidence="2">The sequence shown here is derived from an EMBL/GenBank/DDBJ whole genome shotgun (WGS) entry which is preliminary data.</text>
</comment>
<dbReference type="RefSeq" id="WP_371845066.1">
    <property type="nucleotide sequence ID" value="NZ_JBGMEL010000044.1"/>
</dbReference>
<evidence type="ECO:0000313" key="3">
    <source>
        <dbReference type="Proteomes" id="UP001569414"/>
    </source>
</evidence>
<evidence type="ECO:0000256" key="1">
    <source>
        <dbReference type="SAM" id="SignalP"/>
    </source>
</evidence>
<feature type="chain" id="PRO_5047458975" description="Lipoprotein" evidence="1">
    <location>
        <begin position="22"/>
        <end position="135"/>
    </location>
</feature>
<dbReference type="PROSITE" id="PS51257">
    <property type="entry name" value="PROKAR_LIPOPROTEIN"/>
    <property type="match status" value="1"/>
</dbReference>
<evidence type="ECO:0008006" key="4">
    <source>
        <dbReference type="Google" id="ProtNLM"/>
    </source>
</evidence>
<dbReference type="EMBL" id="JBGMEL010000044">
    <property type="protein sequence ID" value="MFA0792687.1"/>
    <property type="molecule type" value="Genomic_DNA"/>
</dbReference>